<reference evidence="3" key="1">
    <citation type="journal article" date="2021" name="Syst. Appl. Microbiol.">
        <title>Roseomonas hellenica sp. nov., isolated from roots of wild-growing Alkanna tinctoria.</title>
        <authorList>
            <person name="Rat A."/>
            <person name="Naranjo H.D."/>
            <person name="Lebbe L."/>
            <person name="Cnockaert M."/>
            <person name="Krigas N."/>
            <person name="Grigoriadou K."/>
            <person name="Maloupa E."/>
            <person name="Willems A."/>
        </authorList>
    </citation>
    <scope>NUCLEOTIDE SEQUENCE [LARGE SCALE GENOMIC DNA]</scope>
    <source>
        <strain evidence="3">LMG 31523</strain>
    </source>
</reference>
<gene>
    <name evidence="2" type="ORF">GXW71_00905</name>
</gene>
<dbReference type="Gene3D" id="1.10.10.10">
    <property type="entry name" value="Winged helix-like DNA-binding domain superfamily/Winged helix DNA-binding domain"/>
    <property type="match status" value="1"/>
</dbReference>
<dbReference type="InterPro" id="IPR013324">
    <property type="entry name" value="RNA_pol_sigma_r3/r4-like"/>
</dbReference>
<protein>
    <recommendedName>
        <fullName evidence="4">RNA polymerase sigma factor 70 region 4 type 2 domain-containing protein</fullName>
    </recommendedName>
</protein>
<dbReference type="RefSeq" id="WP_211850413.1">
    <property type="nucleotide sequence ID" value="NZ_JAAGBB010000001.1"/>
</dbReference>
<proteinExistence type="predicted"/>
<evidence type="ECO:0008006" key="4">
    <source>
        <dbReference type="Google" id="ProtNLM"/>
    </source>
</evidence>
<dbReference type="Proteomes" id="UP001196870">
    <property type="component" value="Unassembled WGS sequence"/>
</dbReference>
<dbReference type="SUPFAM" id="SSF88659">
    <property type="entry name" value="Sigma3 and sigma4 domains of RNA polymerase sigma factors"/>
    <property type="match status" value="1"/>
</dbReference>
<evidence type="ECO:0000313" key="2">
    <source>
        <dbReference type="EMBL" id="MBR0662901.1"/>
    </source>
</evidence>
<sequence>MSVQTSSPQDRICDVLQLLPRLIAYARGLGCSEEDAPSLVRDAALEALTGAPPDMSLDDIGEVLRRGIGIRCLAAGHAPQRSASSEYLEGTRLAHQELQLNLEALDRIDPNLRRVFVLRIFNRMGFSGIAKALKIPLRQVKTMAERAVREIASMRGGDRLPAATLRIAPTTARMAAASAPLVGRVKQAPVVKPLPSPRQSPAAELRVVNGGKKWNGSGMA</sequence>
<comment type="caution">
    <text evidence="2">The sequence shown here is derived from an EMBL/GenBank/DDBJ whole genome shotgun (WGS) entry which is preliminary data.</text>
</comment>
<keyword evidence="3" id="KW-1185">Reference proteome</keyword>
<dbReference type="InterPro" id="IPR036388">
    <property type="entry name" value="WH-like_DNA-bd_sf"/>
</dbReference>
<organism evidence="2 3">
    <name type="scientific">Plastoroseomonas hellenica</name>
    <dbReference type="NCBI Taxonomy" id="2687306"/>
    <lineage>
        <taxon>Bacteria</taxon>
        <taxon>Pseudomonadati</taxon>
        <taxon>Pseudomonadota</taxon>
        <taxon>Alphaproteobacteria</taxon>
        <taxon>Acetobacterales</taxon>
        <taxon>Acetobacteraceae</taxon>
        <taxon>Plastoroseomonas</taxon>
    </lineage>
</organism>
<feature type="region of interest" description="Disordered" evidence="1">
    <location>
        <begin position="192"/>
        <end position="220"/>
    </location>
</feature>
<name>A0ABS5ERH2_9PROT</name>
<accession>A0ABS5ERH2</accession>
<dbReference type="EMBL" id="JAAGBB010000001">
    <property type="protein sequence ID" value="MBR0662901.1"/>
    <property type="molecule type" value="Genomic_DNA"/>
</dbReference>
<evidence type="ECO:0000256" key="1">
    <source>
        <dbReference type="SAM" id="MobiDB-lite"/>
    </source>
</evidence>
<evidence type="ECO:0000313" key="3">
    <source>
        <dbReference type="Proteomes" id="UP001196870"/>
    </source>
</evidence>